<dbReference type="RefSeq" id="WP_005190113.1">
    <property type="nucleotide sequence ID" value="NZ_KB850050.1"/>
</dbReference>
<dbReference type="HOGENOM" id="CLU_1727415_0_0_6"/>
<dbReference type="AlphaFoldDB" id="N9L8X9"/>
<comment type="caution">
    <text evidence="2">The sequence shown here is derived from an EMBL/GenBank/DDBJ whole genome shotgun (WGS) entry which is preliminary data.</text>
</comment>
<keyword evidence="3" id="KW-1185">Reference proteome</keyword>
<dbReference type="EMBL" id="APRL01000013">
    <property type="protein sequence ID" value="ENW92758.1"/>
    <property type="molecule type" value="Genomic_DNA"/>
</dbReference>
<evidence type="ECO:0000313" key="3">
    <source>
        <dbReference type="Proteomes" id="UP000013261"/>
    </source>
</evidence>
<name>N9L8X9_9GAMM</name>
<dbReference type="eggNOG" id="ENOG5031RT7">
    <property type="taxonomic scope" value="Bacteria"/>
</dbReference>
<keyword evidence="1" id="KW-0175">Coiled coil</keyword>
<dbReference type="PATRIC" id="fig|1217703.3.peg.2623"/>
<sequence>MLVNTVKIKHGESYRIINESDFKHGQHELYEGEKLSAAPDSVTLDLKVGITPDLQKTIDDMKNECQRVENNNVQLKALLVEREATEAQLRGELKAALESESALTEQLAKYEKVDYSKLKVDEIKELLKSKNIEIPPDVKLKEDLLALLPKE</sequence>
<feature type="coiled-coil region" evidence="1">
    <location>
        <begin position="51"/>
        <end position="78"/>
    </location>
</feature>
<gene>
    <name evidence="2" type="ORF">F904_02701</name>
</gene>
<protein>
    <recommendedName>
        <fullName evidence="4">HeH/LEM domain-containing protein</fullName>
    </recommendedName>
</protein>
<evidence type="ECO:0008006" key="4">
    <source>
        <dbReference type="Google" id="ProtNLM"/>
    </source>
</evidence>
<dbReference type="Proteomes" id="UP000013261">
    <property type="component" value="Unassembled WGS sequence"/>
</dbReference>
<dbReference type="OrthoDB" id="6694503at2"/>
<reference evidence="2 3" key="1">
    <citation type="submission" date="2013-02" db="EMBL/GenBank/DDBJ databases">
        <title>The Genome Sequence of Acinetobacter sp. ANC 4105.</title>
        <authorList>
            <consortium name="The Broad Institute Genome Sequencing Platform"/>
            <consortium name="The Broad Institute Genome Sequencing Center for Infectious Disease"/>
            <person name="Cerqueira G."/>
            <person name="Feldgarden M."/>
            <person name="Courvalin P."/>
            <person name="Perichon B."/>
            <person name="Grillot-Courvalin C."/>
            <person name="Clermont D."/>
            <person name="Rocha E."/>
            <person name="Yoon E.-J."/>
            <person name="Nemec A."/>
            <person name="Walker B."/>
            <person name="Young S.K."/>
            <person name="Zeng Q."/>
            <person name="Gargeya S."/>
            <person name="Fitzgerald M."/>
            <person name="Haas B."/>
            <person name="Abouelleil A."/>
            <person name="Alvarado L."/>
            <person name="Arachchi H.M."/>
            <person name="Berlin A.M."/>
            <person name="Chapman S.B."/>
            <person name="Dewar J."/>
            <person name="Goldberg J."/>
            <person name="Griggs A."/>
            <person name="Gujja S."/>
            <person name="Hansen M."/>
            <person name="Howarth C."/>
            <person name="Imamovic A."/>
            <person name="Larimer J."/>
            <person name="McCowan C."/>
            <person name="Murphy C."/>
            <person name="Neiman D."/>
            <person name="Pearson M."/>
            <person name="Priest M."/>
            <person name="Roberts A."/>
            <person name="Saif S."/>
            <person name="Shea T."/>
            <person name="Sisk P."/>
            <person name="Sykes S."/>
            <person name="Wortman J."/>
            <person name="Nusbaum C."/>
            <person name="Birren B."/>
        </authorList>
    </citation>
    <scope>NUCLEOTIDE SEQUENCE [LARGE SCALE GENOMIC DNA]</scope>
    <source>
        <strain evidence="2 3">ANC 4105</strain>
    </source>
</reference>
<accession>N9L8X9</accession>
<organism evidence="2 3">
    <name type="scientific">Acinetobacter dispersus</name>
    <dbReference type="NCBI Taxonomy" id="70348"/>
    <lineage>
        <taxon>Bacteria</taxon>
        <taxon>Pseudomonadati</taxon>
        <taxon>Pseudomonadota</taxon>
        <taxon>Gammaproteobacteria</taxon>
        <taxon>Moraxellales</taxon>
        <taxon>Moraxellaceae</taxon>
        <taxon>Acinetobacter</taxon>
    </lineage>
</organism>
<evidence type="ECO:0000313" key="2">
    <source>
        <dbReference type="EMBL" id="ENW92758.1"/>
    </source>
</evidence>
<proteinExistence type="predicted"/>
<evidence type="ECO:0000256" key="1">
    <source>
        <dbReference type="SAM" id="Coils"/>
    </source>
</evidence>